<feature type="region of interest" description="Disordered" evidence="1">
    <location>
        <begin position="88"/>
        <end position="117"/>
    </location>
</feature>
<name>A0A426YYT2_ENSVE</name>
<evidence type="ECO:0000313" key="3">
    <source>
        <dbReference type="Proteomes" id="UP000287651"/>
    </source>
</evidence>
<comment type="caution">
    <text evidence="2">The sequence shown here is derived from an EMBL/GenBank/DDBJ whole genome shotgun (WGS) entry which is preliminary data.</text>
</comment>
<dbReference type="EMBL" id="AMZH03009412">
    <property type="protein sequence ID" value="RRT56899.1"/>
    <property type="molecule type" value="Genomic_DNA"/>
</dbReference>
<feature type="compositionally biased region" description="Basic and acidic residues" evidence="1">
    <location>
        <begin position="1"/>
        <end position="22"/>
    </location>
</feature>
<organism evidence="2 3">
    <name type="scientific">Ensete ventricosum</name>
    <name type="common">Abyssinian banana</name>
    <name type="synonym">Musa ensete</name>
    <dbReference type="NCBI Taxonomy" id="4639"/>
    <lineage>
        <taxon>Eukaryota</taxon>
        <taxon>Viridiplantae</taxon>
        <taxon>Streptophyta</taxon>
        <taxon>Embryophyta</taxon>
        <taxon>Tracheophyta</taxon>
        <taxon>Spermatophyta</taxon>
        <taxon>Magnoliopsida</taxon>
        <taxon>Liliopsida</taxon>
        <taxon>Zingiberales</taxon>
        <taxon>Musaceae</taxon>
        <taxon>Ensete</taxon>
    </lineage>
</organism>
<sequence>MGYRRNDQTKSNWKKERMKEEEQSIITRQKGPAGRGYRVVGVLKEVRAVLGGEAVGVAMGRRGGRGPGHGKDSDTVAGAALAVGAIRRDVATEREGAEAEKRTSGGGGDEHHRSAAR</sequence>
<dbReference type="Proteomes" id="UP000287651">
    <property type="component" value="Unassembled WGS sequence"/>
</dbReference>
<proteinExistence type="predicted"/>
<evidence type="ECO:0000313" key="2">
    <source>
        <dbReference type="EMBL" id="RRT56899.1"/>
    </source>
</evidence>
<reference evidence="2 3" key="1">
    <citation type="journal article" date="2014" name="Agronomy (Basel)">
        <title>A Draft Genome Sequence for Ensete ventricosum, the Drought-Tolerant Tree Against Hunger.</title>
        <authorList>
            <person name="Harrison J."/>
            <person name="Moore K.A."/>
            <person name="Paszkiewicz K."/>
            <person name="Jones T."/>
            <person name="Grant M."/>
            <person name="Ambacheew D."/>
            <person name="Muzemil S."/>
            <person name="Studholme D.J."/>
        </authorList>
    </citation>
    <scope>NUCLEOTIDE SEQUENCE [LARGE SCALE GENOMIC DNA]</scope>
</reference>
<protein>
    <submittedName>
        <fullName evidence="2">Uncharacterized protein</fullName>
    </submittedName>
</protein>
<accession>A0A426YYT2</accession>
<feature type="region of interest" description="Disordered" evidence="1">
    <location>
        <begin position="1"/>
        <end position="34"/>
    </location>
</feature>
<dbReference type="AlphaFoldDB" id="A0A426YYT2"/>
<gene>
    <name evidence="2" type="ORF">B296_00047568</name>
</gene>
<evidence type="ECO:0000256" key="1">
    <source>
        <dbReference type="SAM" id="MobiDB-lite"/>
    </source>
</evidence>